<reference evidence="6" key="1">
    <citation type="submission" date="2019-12" db="EMBL/GenBank/DDBJ databases">
        <title>Actinomadura physcomitrii sp. nov., a novel actinomycete isolated from moss [Physcomitrium sphaericum (Ludw) Fuernr].</title>
        <authorList>
            <person name="Zhuang X."/>
        </authorList>
    </citation>
    <scope>NUCLEOTIDE SEQUENCE [LARGE SCALE GENOMIC DNA]</scope>
    <source>
        <strain evidence="6">LD22</strain>
    </source>
</reference>
<keyword evidence="7" id="KW-1185">Reference proteome</keyword>
<dbReference type="GO" id="GO:0008726">
    <property type="term" value="F:alkanesulfonate monooxygenase activity"/>
    <property type="evidence" value="ECO:0007669"/>
    <property type="project" value="TreeGrafter"/>
</dbReference>
<keyword evidence="3" id="KW-0560">Oxidoreductase</keyword>
<evidence type="ECO:0000259" key="5">
    <source>
        <dbReference type="Pfam" id="PF00296"/>
    </source>
</evidence>
<name>A0A6I4MFY8_9ACTN</name>
<keyword evidence="4" id="KW-0503">Monooxygenase</keyword>
<dbReference type="Proteomes" id="UP000462055">
    <property type="component" value="Unassembled WGS sequence"/>
</dbReference>
<dbReference type="AlphaFoldDB" id="A0A6I4MFY8"/>
<accession>A0A6I4MFY8</accession>
<evidence type="ECO:0000313" key="7">
    <source>
        <dbReference type="Proteomes" id="UP000462055"/>
    </source>
</evidence>
<dbReference type="GO" id="GO:0046306">
    <property type="term" value="P:alkanesulfonate catabolic process"/>
    <property type="evidence" value="ECO:0007669"/>
    <property type="project" value="TreeGrafter"/>
</dbReference>
<dbReference type="SUPFAM" id="SSF51679">
    <property type="entry name" value="Bacterial luciferase-like"/>
    <property type="match status" value="1"/>
</dbReference>
<dbReference type="Gene3D" id="3.20.20.30">
    <property type="entry name" value="Luciferase-like domain"/>
    <property type="match status" value="1"/>
</dbReference>
<dbReference type="InterPro" id="IPR036661">
    <property type="entry name" value="Luciferase-like_sf"/>
</dbReference>
<dbReference type="EMBL" id="WBMS02000016">
    <property type="protein sequence ID" value="MWA02907.1"/>
    <property type="molecule type" value="Genomic_DNA"/>
</dbReference>
<organism evidence="6 7">
    <name type="scientific">Actinomadura physcomitrii</name>
    <dbReference type="NCBI Taxonomy" id="2650748"/>
    <lineage>
        <taxon>Bacteria</taxon>
        <taxon>Bacillati</taxon>
        <taxon>Actinomycetota</taxon>
        <taxon>Actinomycetes</taxon>
        <taxon>Streptosporangiales</taxon>
        <taxon>Thermomonosporaceae</taxon>
        <taxon>Actinomadura</taxon>
    </lineage>
</organism>
<dbReference type="PANTHER" id="PTHR42847">
    <property type="entry name" value="ALKANESULFONATE MONOOXYGENASE"/>
    <property type="match status" value="1"/>
</dbReference>
<protein>
    <submittedName>
        <fullName evidence="6">LLM class flavin-dependent oxidoreductase</fullName>
    </submittedName>
</protein>
<dbReference type="InterPro" id="IPR019921">
    <property type="entry name" value="Lucif-like_OxRdtase_Rv2161c"/>
</dbReference>
<comment type="caution">
    <text evidence="6">The sequence shown here is derived from an EMBL/GenBank/DDBJ whole genome shotgun (WGS) entry which is preliminary data.</text>
</comment>
<dbReference type="InterPro" id="IPR050172">
    <property type="entry name" value="SsuD_RutA_monooxygenase"/>
</dbReference>
<dbReference type="PANTHER" id="PTHR42847:SF4">
    <property type="entry name" value="ALKANESULFONATE MONOOXYGENASE-RELATED"/>
    <property type="match status" value="1"/>
</dbReference>
<keyword evidence="1" id="KW-0285">Flavoprotein</keyword>
<evidence type="ECO:0000256" key="1">
    <source>
        <dbReference type="ARBA" id="ARBA00022630"/>
    </source>
</evidence>
<feature type="domain" description="Luciferase-like" evidence="5">
    <location>
        <begin position="25"/>
        <end position="281"/>
    </location>
</feature>
<dbReference type="NCBIfam" id="TIGR03619">
    <property type="entry name" value="F420_Rv2161c"/>
    <property type="match status" value="1"/>
</dbReference>
<evidence type="ECO:0000313" key="6">
    <source>
        <dbReference type="EMBL" id="MWA02907.1"/>
    </source>
</evidence>
<keyword evidence="2" id="KW-0288">FMN</keyword>
<evidence type="ECO:0000256" key="3">
    <source>
        <dbReference type="ARBA" id="ARBA00023002"/>
    </source>
</evidence>
<proteinExistence type="predicted"/>
<gene>
    <name evidence="6" type="ORF">F8568_021515</name>
</gene>
<dbReference type="InterPro" id="IPR011251">
    <property type="entry name" value="Luciferase-like_dom"/>
</dbReference>
<sequence>MDRGAERMTGGPSVRFGSVITVTDERVVETARAMEAQGWDILATGEHVSFNLPIANAFVSLAAAAAVTTKLRLMSSVALLPLYPAGLAAKMAAALDNVSGGRFLFGIGVGGENPREFDACGVPVAERGSRTDESLEVIRRLWSGEDVSHEGRHYAFEKVRIAPAPVQRPGPPIWVAGRKDAAMRRAARHGDGWMPYMYSPEMLAESLAKVAAWRERPEPIEGGAYLWSCVHEDTATAVRYAEESLGKTYRQDFSSMVDRYLVVGDPDHAVRRTLDYIDAGATTVIFGAAAPRAYAERHVEMLATEVVPRIRAELARRQVAHA</sequence>
<evidence type="ECO:0000256" key="4">
    <source>
        <dbReference type="ARBA" id="ARBA00023033"/>
    </source>
</evidence>
<dbReference type="Pfam" id="PF00296">
    <property type="entry name" value="Bac_luciferase"/>
    <property type="match status" value="1"/>
</dbReference>
<evidence type="ECO:0000256" key="2">
    <source>
        <dbReference type="ARBA" id="ARBA00022643"/>
    </source>
</evidence>